<feature type="active site" description="Proton donor/acceptor" evidence="7">
    <location>
        <position position="452"/>
    </location>
</feature>
<dbReference type="Gene3D" id="2.40.440.10">
    <property type="entry name" value="L,D-transpeptidase catalytic domain-like"/>
    <property type="match status" value="1"/>
</dbReference>
<evidence type="ECO:0000256" key="1">
    <source>
        <dbReference type="ARBA" id="ARBA00004752"/>
    </source>
</evidence>
<evidence type="ECO:0000256" key="5">
    <source>
        <dbReference type="ARBA" id="ARBA00022984"/>
    </source>
</evidence>
<gene>
    <name evidence="9" type="ORF">SAMN04488505_113162</name>
</gene>
<feature type="domain" description="L,D-TPase catalytic" evidence="8">
    <location>
        <begin position="320"/>
        <end position="502"/>
    </location>
</feature>
<proteinExistence type="inferred from homology"/>
<dbReference type="Proteomes" id="UP000198984">
    <property type="component" value="Unassembled WGS sequence"/>
</dbReference>
<dbReference type="Pfam" id="PF01471">
    <property type="entry name" value="PG_binding_1"/>
    <property type="match status" value="1"/>
</dbReference>
<dbReference type="SUPFAM" id="SSF47090">
    <property type="entry name" value="PGBD-like"/>
    <property type="match status" value="1"/>
</dbReference>
<dbReference type="GO" id="GO:0071555">
    <property type="term" value="P:cell wall organization"/>
    <property type="evidence" value="ECO:0007669"/>
    <property type="project" value="UniProtKB-UniRule"/>
</dbReference>
<dbReference type="STRING" id="573321.SAMN04488505_113162"/>
<evidence type="ECO:0000256" key="3">
    <source>
        <dbReference type="ARBA" id="ARBA00022679"/>
    </source>
</evidence>
<dbReference type="InterPro" id="IPR002477">
    <property type="entry name" value="Peptidoglycan-bd-like"/>
</dbReference>
<dbReference type="PROSITE" id="PS52029">
    <property type="entry name" value="LD_TPASE"/>
    <property type="match status" value="1"/>
</dbReference>
<evidence type="ECO:0000259" key="8">
    <source>
        <dbReference type="PROSITE" id="PS52029"/>
    </source>
</evidence>
<evidence type="ECO:0000256" key="4">
    <source>
        <dbReference type="ARBA" id="ARBA00022960"/>
    </source>
</evidence>
<dbReference type="GO" id="GO:0016740">
    <property type="term" value="F:transferase activity"/>
    <property type="evidence" value="ECO:0007669"/>
    <property type="project" value="UniProtKB-KW"/>
</dbReference>
<keyword evidence="3" id="KW-0808">Transferase</keyword>
<evidence type="ECO:0000313" key="9">
    <source>
        <dbReference type="EMBL" id="SEN84820.1"/>
    </source>
</evidence>
<accession>A0A1H8JVT3</accession>
<dbReference type="PANTHER" id="PTHR41533:SF2">
    <property type="entry name" value="BLR7131 PROTEIN"/>
    <property type="match status" value="1"/>
</dbReference>
<dbReference type="Gene3D" id="1.10.101.10">
    <property type="entry name" value="PGBD-like superfamily/PGBD"/>
    <property type="match status" value="1"/>
</dbReference>
<dbReference type="UniPathway" id="UPA00219"/>
<comment type="similarity">
    <text evidence="2">Belongs to the YkuD family.</text>
</comment>
<name>A0A1H8JVT3_9BACT</name>
<dbReference type="GO" id="GO:0004180">
    <property type="term" value="F:carboxypeptidase activity"/>
    <property type="evidence" value="ECO:0007669"/>
    <property type="project" value="UniProtKB-ARBA"/>
</dbReference>
<dbReference type="AlphaFoldDB" id="A0A1H8JVT3"/>
<dbReference type="Pfam" id="PF03734">
    <property type="entry name" value="YkuD"/>
    <property type="match status" value="1"/>
</dbReference>
<sequence>MRGNNRLFYLLAVTVCLLAACRHKAPKERVIVQNLKELHEAVTGNIADRLNYMADNNGLMEDSVPGMITALQYFYQQHQNAPQWSDSGVASANADAMLYLVQNAMDEGLLPSQYHAAQLTTIMQTFKTSEESKRDAAQWAKMDVMLSDAFMKMATHLHFGVAPRDSITLRKDSTFTDTVLTALLQKALQQKNIAAVLGSLEPSHAGYVALKKGLLNFRKTYGSKRWNAIPENYTDTLAFKQLLLNRLVQGGFVDTSGHAGDTALLKDGIKAFQKAFNLYPDGVAGKKTREMLNRSLHDWEVQVALNLDRWRKLPDTLPQRYIMVNVPAFELEVMDSGAVALESRVIVGTPKTRTPLLNSRMANFVMYPYWRVPYSIVFKEMLPAIRKDVNYLASKNLEVIDKDGNAVDPTTIDWMQLHRGHFPYVLRQMDGEDNSLGIMKFNFMNKYSVYLHDTNNRGLFRNAFRALSHGCVRVQQWDSLAMYLIKDDTSYKNTLRDSVRTWLAMQEKKQIPVSRIPIYIRYFTAGAQDDHLLFYDDIYGEDKVLRKKIGF</sequence>
<evidence type="ECO:0000256" key="6">
    <source>
        <dbReference type="ARBA" id="ARBA00023316"/>
    </source>
</evidence>
<dbReference type="InterPro" id="IPR038063">
    <property type="entry name" value="Transpep_catalytic_dom"/>
</dbReference>
<dbReference type="CDD" id="cd16913">
    <property type="entry name" value="YkuD_like"/>
    <property type="match status" value="1"/>
</dbReference>
<dbReference type="InterPro" id="IPR045380">
    <property type="entry name" value="LD_TPept_scaffold_dom"/>
</dbReference>
<dbReference type="GO" id="GO:0008360">
    <property type="term" value="P:regulation of cell shape"/>
    <property type="evidence" value="ECO:0007669"/>
    <property type="project" value="UniProtKB-UniRule"/>
</dbReference>
<dbReference type="InterPro" id="IPR005490">
    <property type="entry name" value="LD_TPept_cat_dom"/>
</dbReference>
<evidence type="ECO:0000256" key="2">
    <source>
        <dbReference type="ARBA" id="ARBA00005992"/>
    </source>
</evidence>
<organism evidence="9 10">
    <name type="scientific">Chitinophaga rupis</name>
    <dbReference type="NCBI Taxonomy" id="573321"/>
    <lineage>
        <taxon>Bacteria</taxon>
        <taxon>Pseudomonadati</taxon>
        <taxon>Bacteroidota</taxon>
        <taxon>Chitinophagia</taxon>
        <taxon>Chitinophagales</taxon>
        <taxon>Chitinophagaceae</taxon>
        <taxon>Chitinophaga</taxon>
    </lineage>
</organism>
<dbReference type="PROSITE" id="PS51257">
    <property type="entry name" value="PROKAR_LIPOPROTEIN"/>
    <property type="match status" value="1"/>
</dbReference>
<dbReference type="InterPro" id="IPR036366">
    <property type="entry name" value="PGBDSf"/>
</dbReference>
<dbReference type="InterPro" id="IPR036365">
    <property type="entry name" value="PGBD-like_sf"/>
</dbReference>
<dbReference type="SUPFAM" id="SSF141523">
    <property type="entry name" value="L,D-transpeptidase catalytic domain-like"/>
    <property type="match status" value="1"/>
</dbReference>
<dbReference type="PANTHER" id="PTHR41533">
    <property type="entry name" value="L,D-TRANSPEPTIDASE HI_1667-RELATED"/>
    <property type="match status" value="1"/>
</dbReference>
<evidence type="ECO:0000313" key="10">
    <source>
        <dbReference type="Proteomes" id="UP000198984"/>
    </source>
</evidence>
<protein>
    <submittedName>
        <fullName evidence="9">Murein L,D-transpeptidase YcbB/YkuD</fullName>
    </submittedName>
</protein>
<keyword evidence="4 7" id="KW-0133">Cell shape</keyword>
<evidence type="ECO:0000256" key="7">
    <source>
        <dbReference type="PROSITE-ProRule" id="PRU01373"/>
    </source>
</evidence>
<dbReference type="Pfam" id="PF20142">
    <property type="entry name" value="Scaffold"/>
    <property type="match status" value="1"/>
</dbReference>
<comment type="pathway">
    <text evidence="1 7">Cell wall biogenesis; peptidoglycan biosynthesis.</text>
</comment>
<dbReference type="InterPro" id="IPR052905">
    <property type="entry name" value="LD-transpeptidase_YkuD-like"/>
</dbReference>
<keyword evidence="5 7" id="KW-0573">Peptidoglycan synthesis</keyword>
<reference evidence="9 10" key="1">
    <citation type="submission" date="2016-10" db="EMBL/GenBank/DDBJ databases">
        <authorList>
            <person name="de Groot N.N."/>
        </authorList>
    </citation>
    <scope>NUCLEOTIDE SEQUENCE [LARGE SCALE GENOMIC DNA]</scope>
    <source>
        <strain evidence="9 10">DSM 21039</strain>
    </source>
</reference>
<dbReference type="GO" id="GO:0009252">
    <property type="term" value="P:peptidoglycan biosynthetic process"/>
    <property type="evidence" value="ECO:0007669"/>
    <property type="project" value="UniProtKB-UniPathway"/>
</dbReference>
<keyword evidence="10" id="KW-1185">Reference proteome</keyword>
<feature type="active site" description="Nucleophile" evidence="7">
    <location>
        <position position="471"/>
    </location>
</feature>
<dbReference type="EMBL" id="FOBB01000013">
    <property type="protein sequence ID" value="SEN84820.1"/>
    <property type="molecule type" value="Genomic_DNA"/>
</dbReference>
<keyword evidence="6 7" id="KW-0961">Cell wall biogenesis/degradation</keyword>